<dbReference type="EMBL" id="BK014997">
    <property type="protein sequence ID" value="DAD86356.1"/>
    <property type="molecule type" value="Genomic_DNA"/>
</dbReference>
<protein>
    <submittedName>
        <fullName evidence="1">Uncharacterized protein</fullName>
    </submittedName>
</protein>
<sequence length="110" mass="12538">MLTDEQFDELADKLLKKIATQLGVDLEEEKPKSDTIVWDRDGTKYDLKQCAIGPCVISVEGVYYLFVEEGIAGNDDYKEYWMSTWGDRFSTRQLASILTELGGDFDVIQD</sequence>
<proteinExistence type="predicted"/>
<organism evidence="1">
    <name type="scientific">Siphoviridae sp. ctsus30</name>
    <dbReference type="NCBI Taxonomy" id="2826488"/>
    <lineage>
        <taxon>Viruses</taxon>
        <taxon>Duplodnaviria</taxon>
        <taxon>Heunggongvirae</taxon>
        <taxon>Uroviricota</taxon>
        <taxon>Caudoviricetes</taxon>
    </lineage>
</organism>
<name>A0A8S5MVX7_9CAUD</name>
<evidence type="ECO:0000313" key="1">
    <source>
        <dbReference type="EMBL" id="DAD86356.1"/>
    </source>
</evidence>
<accession>A0A8S5MVX7</accession>
<reference evidence="1" key="1">
    <citation type="journal article" date="2021" name="Proc. Natl. Acad. Sci. U.S.A.">
        <title>A Catalog of Tens of Thousands of Viruses from Human Metagenomes Reveals Hidden Associations with Chronic Diseases.</title>
        <authorList>
            <person name="Tisza M.J."/>
            <person name="Buck C.B."/>
        </authorList>
    </citation>
    <scope>NUCLEOTIDE SEQUENCE</scope>
    <source>
        <strain evidence="1">Ctsus30</strain>
    </source>
</reference>